<dbReference type="SMART" id="SM00581">
    <property type="entry name" value="PSP"/>
    <property type="match status" value="1"/>
</dbReference>
<dbReference type="AlphaFoldDB" id="A0A4P6XR99"/>
<evidence type="ECO:0000256" key="1">
    <source>
        <dbReference type="SAM" id="MobiDB-lite"/>
    </source>
</evidence>
<dbReference type="InterPro" id="IPR006568">
    <property type="entry name" value="PSP_pro-rich"/>
</dbReference>
<dbReference type="InterPro" id="IPR052584">
    <property type="entry name" value="U2_snRNP_Complex_Component"/>
</dbReference>
<proteinExistence type="predicted"/>
<dbReference type="STRING" id="2163413.A0A4P6XR99"/>
<organism evidence="3 4">
    <name type="scientific">Metschnikowia aff. pulcherrima</name>
    <dbReference type="NCBI Taxonomy" id="2163413"/>
    <lineage>
        <taxon>Eukaryota</taxon>
        <taxon>Fungi</taxon>
        <taxon>Dikarya</taxon>
        <taxon>Ascomycota</taxon>
        <taxon>Saccharomycotina</taxon>
        <taxon>Pichiomycetes</taxon>
        <taxon>Metschnikowiaceae</taxon>
        <taxon>Metschnikowia</taxon>
    </lineage>
</organism>
<dbReference type="GO" id="GO:0005634">
    <property type="term" value="C:nucleus"/>
    <property type="evidence" value="ECO:0007669"/>
    <property type="project" value="InterPro"/>
</dbReference>
<feature type="compositionally biased region" description="Polar residues" evidence="1">
    <location>
        <begin position="93"/>
        <end position="103"/>
    </location>
</feature>
<dbReference type="InterPro" id="IPR007180">
    <property type="entry name" value="DUF382"/>
</dbReference>
<dbReference type="EMBL" id="CP034459">
    <property type="protein sequence ID" value="QBM89589.1"/>
    <property type="molecule type" value="Genomic_DNA"/>
</dbReference>
<evidence type="ECO:0000313" key="3">
    <source>
        <dbReference type="EMBL" id="QBM89589.1"/>
    </source>
</evidence>
<feature type="domain" description="PSP proline-rich" evidence="2">
    <location>
        <begin position="427"/>
        <end position="482"/>
    </location>
</feature>
<feature type="compositionally biased region" description="Basic and acidic residues" evidence="1">
    <location>
        <begin position="136"/>
        <end position="172"/>
    </location>
</feature>
<evidence type="ECO:0000313" key="4">
    <source>
        <dbReference type="Proteomes" id="UP000292447"/>
    </source>
</evidence>
<evidence type="ECO:0000259" key="2">
    <source>
        <dbReference type="SMART" id="SM00581"/>
    </source>
</evidence>
<dbReference type="Pfam" id="PF04037">
    <property type="entry name" value="DUF382"/>
    <property type="match status" value="1"/>
</dbReference>
<feature type="compositionally biased region" description="Basic and acidic residues" evidence="1">
    <location>
        <begin position="56"/>
        <end position="80"/>
    </location>
</feature>
<feature type="region of interest" description="Disordered" evidence="1">
    <location>
        <begin position="1"/>
        <end position="222"/>
    </location>
</feature>
<protein>
    <submittedName>
        <fullName evidence="3">Splicing factor 3B subunit 2</fullName>
    </submittedName>
</protein>
<dbReference type="Pfam" id="PF04046">
    <property type="entry name" value="PSP"/>
    <property type="match status" value="1"/>
</dbReference>
<feature type="compositionally biased region" description="Polar residues" evidence="1">
    <location>
        <begin position="25"/>
        <end position="34"/>
    </location>
</feature>
<dbReference type="Proteomes" id="UP000292447">
    <property type="component" value="Chromosome IV"/>
</dbReference>
<dbReference type="PANTHER" id="PTHR12785">
    <property type="entry name" value="SPLICING FACTOR 3B"/>
    <property type="match status" value="1"/>
</dbReference>
<keyword evidence="4" id="KW-1185">Reference proteome</keyword>
<feature type="compositionally biased region" description="Basic and acidic residues" evidence="1">
    <location>
        <begin position="602"/>
        <end position="618"/>
    </location>
</feature>
<feature type="region of interest" description="Disordered" evidence="1">
    <location>
        <begin position="258"/>
        <end position="282"/>
    </location>
</feature>
<feature type="compositionally biased region" description="Basic and acidic residues" evidence="1">
    <location>
        <begin position="10"/>
        <end position="22"/>
    </location>
</feature>
<sequence>MGQKRTKNQIRREREKLRKLGKLESVTSGKNETNIPEKDPVTETSEKASQSAKATAIEERENAKPKDNIGDERKREDYEGQKQNPVIGDETNVDSSPVSSGLTAISKESDGKVPDSSSQSVIIGDFTTDAGGESKSAIENEALAKPESQKTEEVSFDEKQENTETLPEKQVLEPKASNTSTPNPNPNPDPKTKHEVSDDEPESNKEQIMGIFSRLKDTPKEPSLQETDLYTQYAGIFHKFEPKSETKTQVVLYTASDASASSSDIDSDNDSSTRPLSKRQRRIREKIPISVLKSATSKPQAVEWYDADAPDPYMAVFMKTALNHVNVPSHWQQKKEYLSSKRGLERAPFQLPKYIANTGIAEMRNHDADSLKKLQRDRVQPKMGRLDIDYQKLHDAFFKHQTKPRVLAFGEVYSEGRETSDQHVNEVARMRPGRISKALRAAVGMSENEAVAPPWITVMHELGKPPSYLHLIIPGLDVEYTNLGYKVQYGEKGFVLGLLRETWGMLEDGEESDAELELELEVLSVHETDEPEIGENLGSENFTGTLLSAEPDDNQPERVEITEFAKVKKPSASTTATSLGSLYTVLKETPADSSSGTANGKHRYDLKRGEESESEAKRPKPVKKGPVATNDEDFRF</sequence>
<feature type="region of interest" description="Disordered" evidence="1">
    <location>
        <begin position="587"/>
        <end position="636"/>
    </location>
</feature>
<feature type="compositionally biased region" description="Basic and acidic residues" evidence="1">
    <location>
        <begin position="35"/>
        <end position="46"/>
    </location>
</feature>
<gene>
    <name evidence="3" type="primary">MPUL0D06670</name>
    <name evidence="3" type="ORF">METSCH_D06670</name>
</gene>
<name>A0A4P6XR99_9ASCO</name>
<reference evidence="4" key="1">
    <citation type="submission" date="2019-03" db="EMBL/GenBank/DDBJ databases">
        <title>Snf2 controls pulcherriminic acid biosynthesis and connects pigmentation and antifungal activity of the yeast Metschnikowia pulcherrima.</title>
        <authorList>
            <person name="Gore-Lloyd D."/>
            <person name="Sumann I."/>
            <person name="Brachmann A.O."/>
            <person name="Schneeberger K."/>
            <person name="Ortiz-Merino R.A."/>
            <person name="Moreno-Beltran M."/>
            <person name="Schlaefli M."/>
            <person name="Kirner P."/>
            <person name="Santos Kron A."/>
            <person name="Wolfe K.H."/>
            <person name="Piel J."/>
            <person name="Ahrens C.H."/>
            <person name="Henk D."/>
            <person name="Freimoser F.M."/>
        </authorList>
    </citation>
    <scope>NUCLEOTIDE SEQUENCE [LARGE SCALE GENOMIC DNA]</scope>
    <source>
        <strain evidence="4">APC 1.2</strain>
    </source>
</reference>
<accession>A0A4P6XR99</accession>
<dbReference type="PANTHER" id="PTHR12785:SF6">
    <property type="entry name" value="SPLICING FACTOR 3B SUBUNIT 2"/>
    <property type="match status" value="1"/>
</dbReference>